<feature type="region of interest" description="Disordered" evidence="1">
    <location>
        <begin position="531"/>
        <end position="636"/>
    </location>
</feature>
<feature type="compositionally biased region" description="Pro residues" evidence="1">
    <location>
        <begin position="117"/>
        <end position="128"/>
    </location>
</feature>
<protein>
    <submittedName>
        <fullName evidence="2">Uncharacterized protein</fullName>
    </submittedName>
</protein>
<feature type="region of interest" description="Disordered" evidence="1">
    <location>
        <begin position="423"/>
        <end position="445"/>
    </location>
</feature>
<feature type="compositionally biased region" description="Polar residues" evidence="1">
    <location>
        <begin position="565"/>
        <end position="578"/>
    </location>
</feature>
<feature type="compositionally biased region" description="Basic and acidic residues" evidence="1">
    <location>
        <begin position="581"/>
        <end position="596"/>
    </location>
</feature>
<feature type="region of interest" description="Disordered" evidence="1">
    <location>
        <begin position="45"/>
        <end position="128"/>
    </location>
</feature>
<evidence type="ECO:0000313" key="2">
    <source>
        <dbReference type="EMBL" id="PKI83178.1"/>
    </source>
</evidence>
<evidence type="ECO:0000313" key="3">
    <source>
        <dbReference type="Proteomes" id="UP000232875"/>
    </source>
</evidence>
<sequence length="791" mass="85970">MARRKKRSDPTRSVHYHPLFNPYGAPPPGEQYRERCMYPSFEFLTAAPSPDPYAVRPKKARDAAATPPRATGRDGETARPSKRGAPDSDDKIAMPSKRDHVASLHTDDSDDEIAMPSGPPPAAAPHPALPAVAPRIKAPARAEAHAAPVRYDTAQQPEHELPLAAPLAAAPQLRDFKTSATAFHVTTRGASSECCAPLRQAMSFALDVPQTPHAKRRMAWTPSPTECATWTSPKRHKHKPVQSERPVRMHDALPTQHDACARWTGTPSIFFGTPQHAERAARQAAELVRPGLCSATTPLRAAPVDFEMYGSPGVARAQSPQGSAWEHKVLLRETLGDVSNASPASAYPAMRPSPVQGGLHDAASSKLQRPLSPAKSPAPTIRHVPPRMEMDVFSSPPLRQTDRFVFGVDDQPNDTYFYTGPMSPAKPASPALSAAQPTPHRPPSTLAHNAPVFRAQHAAGTPASLSAQWDRAKTSAVESIRARASRVSAAEENAAAHVPLRNTSPLRASASRLLRPVKFATSVPASRVWDPPKIVDKEDEQPPVPPPKDVGRAQRISRPRAPLRPTTNTEWSAPQAPSSHGDVEAAEEGRMREEKTSAASALHAEALEPGRSRTLTRPRRVPVPRPRIPPPPPMSATELQRLTSKHTRMNGAHTVEIDTHVQRIYGERPASPSAAFHSATRTRALHWTQACVAEMNEIGECVGHALGAGEDEAYITPPACTERKARGVRWDKRLVVSPTLVRQHSKPPRSALQHKPLLDAYGNVGGPMPLPRTKERVAVKRLVYDDDIEQV</sequence>
<reference evidence="2 3" key="1">
    <citation type="submission" date="2017-10" db="EMBL/GenBank/DDBJ databases">
        <title>A novel species of cold-tolerant Malassezia isolated from bats.</title>
        <authorList>
            <person name="Lorch J.M."/>
            <person name="Palmer J.M."/>
            <person name="Vanderwolf K.J."/>
            <person name="Schmidt K.Z."/>
            <person name="Verant M.L."/>
            <person name="Weller T.J."/>
            <person name="Blehert D.S."/>
        </authorList>
    </citation>
    <scope>NUCLEOTIDE SEQUENCE [LARGE SCALE GENOMIC DNA]</scope>
    <source>
        <strain evidence="2 3">NWHC:44797-103</strain>
    </source>
</reference>
<feature type="region of interest" description="Disordered" evidence="1">
    <location>
        <begin position="215"/>
        <end position="245"/>
    </location>
</feature>
<feature type="compositionally biased region" description="Polar residues" evidence="1">
    <location>
        <begin position="222"/>
        <end position="232"/>
    </location>
</feature>
<evidence type="ECO:0000256" key="1">
    <source>
        <dbReference type="SAM" id="MobiDB-lite"/>
    </source>
</evidence>
<dbReference type="AlphaFoldDB" id="A0A2N1J9F3"/>
<feature type="region of interest" description="Disordered" evidence="1">
    <location>
        <begin position="744"/>
        <end position="766"/>
    </location>
</feature>
<gene>
    <name evidence="2" type="ORF">MVES_003085</name>
</gene>
<keyword evidence="3" id="KW-1185">Reference proteome</keyword>
<dbReference type="STRING" id="2020962.A0A2N1J9F3"/>
<dbReference type="Proteomes" id="UP000232875">
    <property type="component" value="Unassembled WGS sequence"/>
</dbReference>
<organism evidence="2 3">
    <name type="scientific">Malassezia vespertilionis</name>
    <dbReference type="NCBI Taxonomy" id="2020962"/>
    <lineage>
        <taxon>Eukaryota</taxon>
        <taxon>Fungi</taxon>
        <taxon>Dikarya</taxon>
        <taxon>Basidiomycota</taxon>
        <taxon>Ustilaginomycotina</taxon>
        <taxon>Malasseziomycetes</taxon>
        <taxon>Malasseziales</taxon>
        <taxon>Malasseziaceae</taxon>
        <taxon>Malassezia</taxon>
    </lineage>
</organism>
<feature type="region of interest" description="Disordered" evidence="1">
    <location>
        <begin position="1"/>
        <end position="32"/>
    </location>
</feature>
<proteinExistence type="predicted"/>
<feature type="compositionally biased region" description="Low complexity" evidence="1">
    <location>
        <begin position="423"/>
        <end position="438"/>
    </location>
</feature>
<accession>A0A2N1J9F3</accession>
<feature type="compositionally biased region" description="Pro residues" evidence="1">
    <location>
        <begin position="623"/>
        <end position="634"/>
    </location>
</feature>
<feature type="region of interest" description="Disordered" evidence="1">
    <location>
        <begin position="340"/>
        <end position="383"/>
    </location>
</feature>
<name>A0A2N1J9F3_9BASI</name>
<dbReference type="EMBL" id="KZ454992">
    <property type="protein sequence ID" value="PKI83178.1"/>
    <property type="molecule type" value="Genomic_DNA"/>
</dbReference>
<feature type="compositionally biased region" description="Basic and acidic residues" evidence="1">
    <location>
        <begin position="71"/>
        <end position="107"/>
    </location>
</feature>
<dbReference type="OrthoDB" id="2148418at2759"/>